<proteinExistence type="predicted"/>
<dbReference type="EMBL" id="AJVK01009438">
    <property type="status" value="NOT_ANNOTATED_CDS"/>
    <property type="molecule type" value="Genomic_DNA"/>
</dbReference>
<keyword evidence="2" id="KW-1185">Reference proteome</keyword>
<evidence type="ECO:0000313" key="1">
    <source>
        <dbReference type="EnsemblMetazoa" id="PPAI000329-PA"/>
    </source>
</evidence>
<dbReference type="AlphaFoldDB" id="A0A1B0CZ07"/>
<dbReference type="VEuPathDB" id="VectorBase:PPAPM1_000659"/>
<dbReference type="EMBL" id="AJVK01009439">
    <property type="status" value="NOT_ANNOTATED_CDS"/>
    <property type="molecule type" value="Genomic_DNA"/>
</dbReference>
<dbReference type="EnsemblMetazoa" id="PPAI000329-RA">
    <property type="protein sequence ID" value="PPAI000329-PA"/>
    <property type="gene ID" value="PPAI000329"/>
</dbReference>
<name>A0A1B0CZ07_PHLPP</name>
<sequence>MSAKVVILFLCFLRIVLCDQQAQEQLQTDSYLNALHESHTTGAGVRSPRDDLSPGYEPVKPIYGPPTSYGPSAPVYGPPSAYGPPTGYFRHGPPKYYAVQHHRTPRDWLLDKLHFKLDLVTIGKIILKLIIFKKIVKFIAILCLLLFLPKLNMMGSSSSSSDHDNNHDHDHDYDISVFRKFNVDESRNARINELTSFVLTSIDAFTKKEVKCPQNSGEMFCRLNRMLSTIDTKYPLKRIFRYYKSSDQSVDTDKLPLSSTLESATVDSGTEN</sequence>
<protein>
    <submittedName>
        <fullName evidence="1">Uncharacterized protein</fullName>
    </submittedName>
</protein>
<accession>A0A1B0CZ07</accession>
<organism evidence="1 2">
    <name type="scientific">Phlebotomus papatasi</name>
    <name type="common">Sandfly</name>
    <dbReference type="NCBI Taxonomy" id="29031"/>
    <lineage>
        <taxon>Eukaryota</taxon>
        <taxon>Metazoa</taxon>
        <taxon>Ecdysozoa</taxon>
        <taxon>Arthropoda</taxon>
        <taxon>Hexapoda</taxon>
        <taxon>Insecta</taxon>
        <taxon>Pterygota</taxon>
        <taxon>Neoptera</taxon>
        <taxon>Endopterygota</taxon>
        <taxon>Diptera</taxon>
        <taxon>Nematocera</taxon>
        <taxon>Psychodoidea</taxon>
        <taxon>Psychodidae</taxon>
        <taxon>Phlebotomus</taxon>
        <taxon>Phlebotomus</taxon>
    </lineage>
</organism>
<evidence type="ECO:0000313" key="2">
    <source>
        <dbReference type="Proteomes" id="UP000092462"/>
    </source>
</evidence>
<dbReference type="VEuPathDB" id="VectorBase:PPAI000329"/>
<reference evidence="1" key="1">
    <citation type="submission" date="2022-08" db="UniProtKB">
        <authorList>
            <consortium name="EnsemblMetazoa"/>
        </authorList>
    </citation>
    <scope>IDENTIFICATION</scope>
    <source>
        <strain evidence="1">Israel</strain>
    </source>
</reference>
<dbReference type="Proteomes" id="UP000092462">
    <property type="component" value="Unassembled WGS sequence"/>
</dbReference>